<dbReference type="Gene3D" id="2.130.10.10">
    <property type="entry name" value="YVTN repeat-like/Quinoprotein amine dehydrogenase"/>
    <property type="match status" value="2"/>
</dbReference>
<keyword evidence="2" id="KW-0732">Signal</keyword>
<keyword evidence="5" id="KW-1185">Reference proteome</keyword>
<dbReference type="AlphaFoldDB" id="A0A0D2JM06"/>
<dbReference type="EMBL" id="ARQD01000001">
    <property type="protein sequence ID" value="KIX85378.1"/>
    <property type="molecule type" value="Genomic_DNA"/>
</dbReference>
<accession>A0A0D2JM06</accession>
<evidence type="ECO:0000256" key="2">
    <source>
        <dbReference type="SAM" id="SignalP"/>
    </source>
</evidence>
<dbReference type="STRING" id="1306947.J120_00095"/>
<comment type="caution">
    <text evidence="4">The sequence shown here is derived from an EMBL/GenBank/DDBJ whole genome shotgun (WGS) entry which is preliminary data.</text>
</comment>
<evidence type="ECO:0000313" key="4">
    <source>
        <dbReference type="EMBL" id="KIX85378.1"/>
    </source>
</evidence>
<dbReference type="InterPro" id="IPR024977">
    <property type="entry name" value="Apc4-like_WD40_dom"/>
</dbReference>
<organism evidence="4 5">
    <name type="scientific">candidate division TM6 bacterium JCVI TM6SC1</name>
    <dbReference type="NCBI Taxonomy" id="1306947"/>
    <lineage>
        <taxon>Bacteria</taxon>
        <taxon>Candidatus Babelota</taxon>
        <taxon>Vermiphilus</taxon>
    </lineage>
</organism>
<dbReference type="Proteomes" id="UP000032214">
    <property type="component" value="Unassembled WGS sequence"/>
</dbReference>
<dbReference type="InterPro" id="IPR001680">
    <property type="entry name" value="WD40_rpt"/>
</dbReference>
<gene>
    <name evidence="4" type="ORF">J120_00095</name>
</gene>
<dbReference type="PROSITE" id="PS50082">
    <property type="entry name" value="WD_REPEATS_2"/>
    <property type="match status" value="1"/>
</dbReference>
<evidence type="ECO:0000256" key="1">
    <source>
        <dbReference type="PROSITE-ProRule" id="PRU00221"/>
    </source>
</evidence>
<feature type="repeat" description="WD" evidence="1">
    <location>
        <begin position="407"/>
        <end position="440"/>
    </location>
</feature>
<dbReference type="InterPro" id="IPR015943">
    <property type="entry name" value="WD40/YVTN_repeat-like_dom_sf"/>
</dbReference>
<dbReference type="Pfam" id="PF12894">
    <property type="entry name" value="ANAPC4_WD40"/>
    <property type="match status" value="1"/>
</dbReference>
<evidence type="ECO:0000313" key="5">
    <source>
        <dbReference type="Proteomes" id="UP000032214"/>
    </source>
</evidence>
<protein>
    <recommendedName>
        <fullName evidence="3">Anaphase-promoting complex subunit 4-like WD40 domain-containing protein</fullName>
    </recommendedName>
</protein>
<reference evidence="4 5" key="1">
    <citation type="journal article" date="2013" name="Proc. Natl. Acad. Sci. U.S.A.">
        <title>Candidate phylum TM6 genome recovered from a hospital sink biofilm provides genomic insights into this uncultivated phylum.</title>
        <authorList>
            <person name="McLean J.S."/>
            <person name="Lombardo M.J."/>
            <person name="Badger J.H."/>
            <person name="Edlund A."/>
            <person name="Novotny M."/>
            <person name="Yee-Greenbaum J."/>
            <person name="Vyahhi N."/>
            <person name="Hall A.P."/>
            <person name="Yang Y."/>
            <person name="Dupont C.L."/>
            <person name="Ziegler M.G."/>
            <person name="Chitsaz H."/>
            <person name="Allen A.E."/>
            <person name="Yooseph S."/>
            <person name="Tesler G."/>
            <person name="Pevzner P.A."/>
            <person name="Friedman R.M."/>
            <person name="Nealson K.H."/>
            <person name="Venter J.C."/>
            <person name="Lasken R.S."/>
        </authorList>
    </citation>
    <scope>NUCLEOTIDE SEQUENCE [LARGE SCALE GENOMIC DNA]</scope>
    <source>
        <strain evidence="4 5">TM6SC1</strain>
    </source>
</reference>
<keyword evidence="1" id="KW-0853">WD repeat</keyword>
<feature type="domain" description="Anaphase-promoting complex subunit 4-like WD40" evidence="3">
    <location>
        <begin position="374"/>
        <end position="440"/>
    </location>
</feature>
<sequence>MKILYYVLLAILSSNLACMEHEKKATIPSLAELAGSCLAVRLLDGGEIYRMCTDRTRAQRFFSQCSEFVPSVLKKNFQKFIDQEHVSMGNNPYYKSRVKLDGYSNLFSNNNHMAFVAVNERGNGIFHANIYLFNSAVGTYEILDIKDNILSDMRALWLECVEWSPVNNNLFACIVNNMLCIYGIDFITKQVKLCYTNKPGFTTEVHSFEWSPDGKAIVVKCENNSFILDIDLEKNKVLSSGSSLKIFEPFDQESSFKWNETGTIAICALKTGNVVAWTWSENNDDNSRRWKYHYGILPCNKGRKQSDVFNHVKENYHEICNMWNKQCTQFVYFRCTENAAEDIILYSCAFDKDGLEQVAVLESNLGDAFIDKLRWCPSGNMVGYIKDACVKIHKINTESNTIVSCELNNNNLDIKDFAWNIDGTSIVVVYNDNTLKVWSLAEEGDFGYIMQNNYNCDAAPEMHTFLVKEQPSSILWNLQGTAFYVTYDDEIEDPEAEDQYRNVEHHRIIAKDAATGLYCILKEVRDIAADTVVQWHIDGTYVKAYAKDASGDVHTTYVVCPPLPAIAFQMLVLAGRYANRNNEPFDKNEMKMIVNTPTGPQSIPLYELLPQVAKNMIDDNNDPMDIVHN</sequence>
<name>A0A0D2JM06_9BACT</name>
<proteinExistence type="predicted"/>
<evidence type="ECO:0000259" key="3">
    <source>
        <dbReference type="Pfam" id="PF12894"/>
    </source>
</evidence>
<feature type="signal peptide" evidence="2">
    <location>
        <begin position="1"/>
        <end position="19"/>
    </location>
</feature>
<feature type="chain" id="PRO_5002245482" description="Anaphase-promoting complex subunit 4-like WD40 domain-containing protein" evidence="2">
    <location>
        <begin position="20"/>
        <end position="629"/>
    </location>
</feature>
<dbReference type="SUPFAM" id="SSF82171">
    <property type="entry name" value="DPP6 N-terminal domain-like"/>
    <property type="match status" value="1"/>
</dbReference>